<feature type="transmembrane region" description="Helical" evidence="8">
    <location>
        <begin position="375"/>
        <end position="396"/>
    </location>
</feature>
<accession>A0ABS4JTM2</accession>
<comment type="subcellular location">
    <subcellularLocation>
        <location evidence="1">Cell membrane</location>
        <topology evidence="1">Multi-pass membrane protein</topology>
    </subcellularLocation>
    <subcellularLocation>
        <location evidence="7">Membrane</location>
        <topology evidence="7">Multi-pass membrane protein</topology>
    </subcellularLocation>
</comment>
<name>A0ABS4JTM2_9FIRM</name>
<evidence type="ECO:0000256" key="6">
    <source>
        <dbReference type="ARBA" id="ARBA00023136"/>
    </source>
</evidence>
<feature type="transmembrane region" description="Helical" evidence="8">
    <location>
        <begin position="111"/>
        <end position="128"/>
    </location>
</feature>
<feature type="transmembrane region" description="Helical" evidence="8">
    <location>
        <begin position="318"/>
        <end position="338"/>
    </location>
</feature>
<feature type="transmembrane region" description="Helical" evidence="8">
    <location>
        <begin position="246"/>
        <end position="268"/>
    </location>
</feature>
<organism evidence="10 11">
    <name type="scientific">Symbiobacterium terraclitae</name>
    <dbReference type="NCBI Taxonomy" id="557451"/>
    <lineage>
        <taxon>Bacteria</taxon>
        <taxon>Bacillati</taxon>
        <taxon>Bacillota</taxon>
        <taxon>Clostridia</taxon>
        <taxon>Eubacteriales</taxon>
        <taxon>Symbiobacteriaceae</taxon>
        <taxon>Symbiobacterium</taxon>
    </lineage>
</organism>
<comment type="caution">
    <text evidence="10">The sequence shown here is derived from an EMBL/GenBank/DDBJ whole genome shotgun (WGS) entry which is preliminary data.</text>
</comment>
<evidence type="ECO:0000313" key="10">
    <source>
        <dbReference type="EMBL" id="MBP2018899.1"/>
    </source>
</evidence>
<keyword evidence="3 7" id="KW-0812">Transmembrane</keyword>
<evidence type="ECO:0000256" key="7">
    <source>
        <dbReference type="RuleBase" id="RU000320"/>
    </source>
</evidence>
<feature type="domain" description="NADH:quinone oxidoreductase/Mrp antiporter transmembrane" evidence="9">
    <location>
        <begin position="129"/>
        <end position="424"/>
    </location>
</feature>
<keyword evidence="11" id="KW-1185">Reference proteome</keyword>
<dbReference type="PANTHER" id="PTHR42682:SF4">
    <property type="entry name" value="NADH-UBIQUINONE_PLASTOQUINONE"/>
    <property type="match status" value="1"/>
</dbReference>
<feature type="transmembrane region" description="Helical" evidence="8">
    <location>
        <begin position="280"/>
        <end position="298"/>
    </location>
</feature>
<keyword evidence="2" id="KW-1003">Cell membrane</keyword>
<dbReference type="EMBL" id="JAGGLG010000019">
    <property type="protein sequence ID" value="MBP2018899.1"/>
    <property type="molecule type" value="Genomic_DNA"/>
</dbReference>
<keyword evidence="6 8" id="KW-0472">Membrane</keyword>
<keyword evidence="4 8" id="KW-1133">Transmembrane helix</keyword>
<evidence type="ECO:0000259" key="9">
    <source>
        <dbReference type="Pfam" id="PF00361"/>
    </source>
</evidence>
<dbReference type="GO" id="GO:0016491">
    <property type="term" value="F:oxidoreductase activity"/>
    <property type="evidence" value="ECO:0007669"/>
    <property type="project" value="UniProtKB-KW"/>
</dbReference>
<dbReference type="InterPro" id="IPR052175">
    <property type="entry name" value="ComplexI-like_HydComp"/>
</dbReference>
<dbReference type="RefSeq" id="WP_209467023.1">
    <property type="nucleotide sequence ID" value="NZ_JAGGLG010000019.1"/>
</dbReference>
<proteinExistence type="predicted"/>
<feature type="transmembrane region" description="Helical" evidence="8">
    <location>
        <begin position="165"/>
        <end position="186"/>
    </location>
</feature>
<feature type="transmembrane region" description="Helical" evidence="8">
    <location>
        <begin position="133"/>
        <end position="153"/>
    </location>
</feature>
<evidence type="ECO:0000256" key="4">
    <source>
        <dbReference type="ARBA" id="ARBA00022989"/>
    </source>
</evidence>
<gene>
    <name evidence="10" type="ORF">J2Z79_002314</name>
</gene>
<dbReference type="PANTHER" id="PTHR42682">
    <property type="entry name" value="HYDROGENASE-4 COMPONENT F"/>
    <property type="match status" value="1"/>
</dbReference>
<dbReference type="Pfam" id="PF00361">
    <property type="entry name" value="Proton_antipo_M"/>
    <property type="match status" value="1"/>
</dbReference>
<feature type="transmembrane region" description="Helical" evidence="8">
    <location>
        <begin position="72"/>
        <end position="91"/>
    </location>
</feature>
<dbReference type="Proteomes" id="UP001519289">
    <property type="component" value="Unassembled WGS sequence"/>
</dbReference>
<keyword evidence="5 10" id="KW-0560">Oxidoreductase</keyword>
<evidence type="ECO:0000256" key="3">
    <source>
        <dbReference type="ARBA" id="ARBA00022692"/>
    </source>
</evidence>
<evidence type="ECO:0000313" key="11">
    <source>
        <dbReference type="Proteomes" id="UP001519289"/>
    </source>
</evidence>
<feature type="transmembrane region" description="Helical" evidence="8">
    <location>
        <begin position="408"/>
        <end position="433"/>
    </location>
</feature>
<dbReference type="InterPro" id="IPR001750">
    <property type="entry name" value="ND/Mrp_TM"/>
</dbReference>
<evidence type="ECO:0000256" key="1">
    <source>
        <dbReference type="ARBA" id="ARBA00004651"/>
    </source>
</evidence>
<feature type="transmembrane region" description="Helical" evidence="8">
    <location>
        <begin position="453"/>
        <end position="484"/>
    </location>
</feature>
<feature type="transmembrane region" description="Helical" evidence="8">
    <location>
        <begin position="345"/>
        <end position="363"/>
    </location>
</feature>
<reference evidence="10 11" key="1">
    <citation type="submission" date="2021-03" db="EMBL/GenBank/DDBJ databases">
        <title>Genomic Encyclopedia of Type Strains, Phase IV (KMG-IV): sequencing the most valuable type-strain genomes for metagenomic binning, comparative biology and taxonomic classification.</title>
        <authorList>
            <person name="Goeker M."/>
        </authorList>
    </citation>
    <scope>NUCLEOTIDE SEQUENCE [LARGE SCALE GENOMIC DNA]</scope>
    <source>
        <strain evidence="10 11">DSM 27138</strain>
    </source>
</reference>
<evidence type="ECO:0000256" key="8">
    <source>
        <dbReference type="SAM" id="Phobius"/>
    </source>
</evidence>
<protein>
    <submittedName>
        <fullName evidence="10">Hydrogenase-4 component F</fullName>
        <ecNumber evidence="10">1.-.-.-</ecNumber>
    </submittedName>
</protein>
<evidence type="ECO:0000256" key="2">
    <source>
        <dbReference type="ARBA" id="ARBA00022475"/>
    </source>
</evidence>
<sequence length="488" mass="49522">MNGVLVALILLPAAAGLVELLAARLPSWQRFAGLCAHAGAAASFVCAALLTASVAAGGHPFVAGAYLRADSLGALVALLASFLTLVGIAAARRHLGAYVSAGRARPEWLPVLHGCSALFLAAANWTALADHVIVLYIAVEATTLATVLPVAFYRQRTSWEAAYKYLLLNTIGLTAGLLGLAVLYAAAEPVLGSEALRLSGLASVGRLLPPLAAALSGALLIGGFGTKAGLVPLHGWLPDAYQVSPPGFIALFSGIGTKIPMVALARVLPPLTAAAPELNLLLLVAAAVTMLFGILAAFRQDDLRRLLGYSSVSQMGYIAMALAAGGTAGLGAAAYHIVSHGLIKALLFLAVGEVVLLTGTARISEVSGRPLPPQVGWTFLLASLGLGGVPPLPAFWSKFQVFTAVAGAGYGWAAGVAVLTSLLTITTLVWAGARAFLLKPAHGGAVPSAAPPWTVGLLVLAVLAAGLFPAWISGFLASAASAVLTKGV</sequence>
<dbReference type="EC" id="1.-.-.-" evidence="10"/>
<feature type="transmembrane region" description="Helical" evidence="8">
    <location>
        <begin position="31"/>
        <end position="52"/>
    </location>
</feature>
<evidence type="ECO:0000256" key="5">
    <source>
        <dbReference type="ARBA" id="ARBA00023002"/>
    </source>
</evidence>